<dbReference type="EMBL" id="JBHSGG010000030">
    <property type="protein sequence ID" value="MFC4728658.1"/>
    <property type="molecule type" value="Genomic_DNA"/>
</dbReference>
<name>A0ABV9NQ02_9GAMM</name>
<evidence type="ECO:0000313" key="2">
    <source>
        <dbReference type="EMBL" id="MFC4728658.1"/>
    </source>
</evidence>
<organism evidence="2 3">
    <name type="scientific">Coralloluteibacterium thermophilum</name>
    <dbReference type="NCBI Taxonomy" id="2707049"/>
    <lineage>
        <taxon>Bacteria</taxon>
        <taxon>Pseudomonadati</taxon>
        <taxon>Pseudomonadota</taxon>
        <taxon>Gammaproteobacteria</taxon>
        <taxon>Lysobacterales</taxon>
        <taxon>Lysobacteraceae</taxon>
        <taxon>Coralloluteibacterium</taxon>
    </lineage>
</organism>
<dbReference type="RefSeq" id="WP_377004691.1">
    <property type="nucleotide sequence ID" value="NZ_JBHSGG010000030.1"/>
</dbReference>
<proteinExistence type="predicted"/>
<comment type="caution">
    <text evidence="2">The sequence shown here is derived from an EMBL/GenBank/DDBJ whole genome shotgun (WGS) entry which is preliminary data.</text>
</comment>
<accession>A0ABV9NQ02</accession>
<dbReference type="Pfam" id="PF18593">
    <property type="entry name" value="CdiI_2"/>
    <property type="match status" value="1"/>
</dbReference>
<dbReference type="Proteomes" id="UP001595892">
    <property type="component" value="Unassembled WGS sequence"/>
</dbReference>
<sequence>MSAHPTLENFFSAYFHQDWTQEQDSPEGVVAYYVANESEDEVEGLREDIDRLRAEDLDEDALEALFLDYGCSYDPAADGMTRREWLDDLARQLAE</sequence>
<dbReference type="InterPro" id="IPR041129">
    <property type="entry name" value="CdiI_2"/>
</dbReference>
<evidence type="ECO:0000313" key="3">
    <source>
        <dbReference type="Proteomes" id="UP001595892"/>
    </source>
</evidence>
<feature type="domain" description="CdiI immunity protein" evidence="1">
    <location>
        <begin position="5"/>
        <end position="93"/>
    </location>
</feature>
<evidence type="ECO:0000259" key="1">
    <source>
        <dbReference type="Pfam" id="PF18593"/>
    </source>
</evidence>
<protein>
    <submittedName>
        <fullName evidence="2">Contact-dependent growth inhibition system immunity protein</fullName>
    </submittedName>
</protein>
<reference evidence="3" key="1">
    <citation type="journal article" date="2019" name="Int. J. Syst. Evol. Microbiol.">
        <title>The Global Catalogue of Microorganisms (GCM) 10K type strain sequencing project: providing services to taxonomists for standard genome sequencing and annotation.</title>
        <authorList>
            <consortium name="The Broad Institute Genomics Platform"/>
            <consortium name="The Broad Institute Genome Sequencing Center for Infectious Disease"/>
            <person name="Wu L."/>
            <person name="Ma J."/>
        </authorList>
    </citation>
    <scope>NUCLEOTIDE SEQUENCE [LARGE SCALE GENOMIC DNA]</scope>
    <source>
        <strain evidence="3">CGMCC 1.13574</strain>
    </source>
</reference>
<gene>
    <name evidence="2" type="ORF">ACFO3Q_10805</name>
</gene>
<keyword evidence="3" id="KW-1185">Reference proteome</keyword>